<reference evidence="2 3" key="1">
    <citation type="journal article" date="2020" name="Nature">
        <title>Six reference-quality genomes reveal evolution of bat adaptations.</title>
        <authorList>
            <person name="Jebb D."/>
            <person name="Huang Z."/>
            <person name="Pippel M."/>
            <person name="Hughes G.M."/>
            <person name="Lavrichenko K."/>
            <person name="Devanna P."/>
            <person name="Winkler S."/>
            <person name="Jermiin L.S."/>
            <person name="Skirmuntt E.C."/>
            <person name="Katzourakis A."/>
            <person name="Burkitt-Gray L."/>
            <person name="Ray D.A."/>
            <person name="Sullivan K.A.M."/>
            <person name="Roscito J.G."/>
            <person name="Kirilenko B.M."/>
            <person name="Davalos L.M."/>
            <person name="Corthals A.P."/>
            <person name="Power M.L."/>
            <person name="Jones G."/>
            <person name="Ransome R.D."/>
            <person name="Dechmann D.K.N."/>
            <person name="Locatelli A.G."/>
            <person name="Puechmaille S.J."/>
            <person name="Fedrigo O."/>
            <person name="Jarvis E.D."/>
            <person name="Hiller M."/>
            <person name="Vernes S.C."/>
            <person name="Myers E.W."/>
            <person name="Teeling E.C."/>
        </authorList>
    </citation>
    <scope>NUCLEOTIDE SEQUENCE [LARGE SCALE GENOMIC DNA]</scope>
    <source>
        <strain evidence="2">Bat1K_MPI-CBG_1</strain>
    </source>
</reference>
<feature type="region of interest" description="Disordered" evidence="1">
    <location>
        <begin position="136"/>
        <end position="180"/>
    </location>
</feature>
<proteinExistence type="predicted"/>
<feature type="compositionally biased region" description="Basic and acidic residues" evidence="1">
    <location>
        <begin position="156"/>
        <end position="167"/>
    </location>
</feature>
<dbReference type="Proteomes" id="UP000664940">
    <property type="component" value="Unassembled WGS sequence"/>
</dbReference>
<sequence length="193" mass="21584">MGARSSGKKWGGELGRRMEGSARGARDEFSREQSLIWRCWSVYRWLIPVYPQGFGPSAPLHAHRESKMVTRRRQSRSAPEPSPFPPSPLLAAPKSDRPVALAPTQIRPRWRPRRGFPFYFFALVISNDITSCIPKHSRVGGSKTTAQVPPTQTPRAPRESLGVKEPLRTPPGSTLLLPAADEGGRWGQEAYFR</sequence>
<organism evidence="2 3">
    <name type="scientific">Phyllostomus discolor</name>
    <name type="common">pale spear-nosed bat</name>
    <dbReference type="NCBI Taxonomy" id="89673"/>
    <lineage>
        <taxon>Eukaryota</taxon>
        <taxon>Metazoa</taxon>
        <taxon>Chordata</taxon>
        <taxon>Craniata</taxon>
        <taxon>Vertebrata</taxon>
        <taxon>Euteleostomi</taxon>
        <taxon>Mammalia</taxon>
        <taxon>Eutheria</taxon>
        <taxon>Laurasiatheria</taxon>
        <taxon>Chiroptera</taxon>
        <taxon>Yangochiroptera</taxon>
        <taxon>Phyllostomidae</taxon>
        <taxon>Phyllostominae</taxon>
        <taxon>Phyllostomus</taxon>
    </lineage>
</organism>
<feature type="compositionally biased region" description="Polar residues" evidence="1">
    <location>
        <begin position="142"/>
        <end position="154"/>
    </location>
</feature>
<dbReference type="EMBL" id="JABVXQ010000012">
    <property type="protein sequence ID" value="KAF6084348.1"/>
    <property type="molecule type" value="Genomic_DNA"/>
</dbReference>
<accession>A0A833YT03</accession>
<evidence type="ECO:0000313" key="3">
    <source>
        <dbReference type="Proteomes" id="UP000664940"/>
    </source>
</evidence>
<name>A0A833YT03_9CHIR</name>
<evidence type="ECO:0000313" key="2">
    <source>
        <dbReference type="EMBL" id="KAF6084348.1"/>
    </source>
</evidence>
<comment type="caution">
    <text evidence="2">The sequence shown here is derived from an EMBL/GenBank/DDBJ whole genome shotgun (WGS) entry which is preliminary data.</text>
</comment>
<gene>
    <name evidence="2" type="ORF">HJG60_008619</name>
</gene>
<protein>
    <submittedName>
        <fullName evidence="2">Uncharacterized protein</fullName>
    </submittedName>
</protein>
<dbReference type="AlphaFoldDB" id="A0A833YT03"/>
<feature type="region of interest" description="Disordered" evidence="1">
    <location>
        <begin position="64"/>
        <end position="98"/>
    </location>
</feature>
<feature type="region of interest" description="Disordered" evidence="1">
    <location>
        <begin position="1"/>
        <end position="25"/>
    </location>
</feature>
<feature type="compositionally biased region" description="Basic and acidic residues" evidence="1">
    <location>
        <begin position="10"/>
        <end position="25"/>
    </location>
</feature>
<evidence type="ECO:0000256" key="1">
    <source>
        <dbReference type="SAM" id="MobiDB-lite"/>
    </source>
</evidence>